<proteinExistence type="predicted"/>
<comment type="caution">
    <text evidence="1">The sequence shown here is derived from an EMBL/GenBank/DDBJ whole genome shotgun (WGS) entry which is preliminary data.</text>
</comment>
<dbReference type="EMBL" id="CM056743">
    <property type="protein sequence ID" value="KAJ8673635.1"/>
    <property type="molecule type" value="Genomic_DNA"/>
</dbReference>
<reference evidence="1" key="1">
    <citation type="submission" date="2023-04" db="EMBL/GenBank/DDBJ databases">
        <title>A chromosome-level genome assembly of the parasitoid wasp Eretmocerus hayati.</title>
        <authorList>
            <person name="Zhong Y."/>
            <person name="Liu S."/>
            <person name="Liu Y."/>
        </authorList>
    </citation>
    <scope>NUCLEOTIDE SEQUENCE</scope>
    <source>
        <strain evidence="1">ZJU_SS_LIU_2023</strain>
    </source>
</reference>
<organism evidence="1 2">
    <name type="scientific">Eretmocerus hayati</name>
    <dbReference type="NCBI Taxonomy" id="131215"/>
    <lineage>
        <taxon>Eukaryota</taxon>
        <taxon>Metazoa</taxon>
        <taxon>Ecdysozoa</taxon>
        <taxon>Arthropoda</taxon>
        <taxon>Hexapoda</taxon>
        <taxon>Insecta</taxon>
        <taxon>Pterygota</taxon>
        <taxon>Neoptera</taxon>
        <taxon>Endopterygota</taxon>
        <taxon>Hymenoptera</taxon>
        <taxon>Apocrita</taxon>
        <taxon>Proctotrupomorpha</taxon>
        <taxon>Chalcidoidea</taxon>
        <taxon>Aphelinidae</taxon>
        <taxon>Aphelininae</taxon>
        <taxon>Eretmocerus</taxon>
    </lineage>
</organism>
<gene>
    <name evidence="1" type="ORF">QAD02_004897</name>
</gene>
<protein>
    <submittedName>
        <fullName evidence="1">Uncharacterized protein</fullName>
    </submittedName>
</protein>
<dbReference type="Proteomes" id="UP001239111">
    <property type="component" value="Chromosome 3"/>
</dbReference>
<name>A0ACC2NVP6_9HYME</name>
<evidence type="ECO:0000313" key="2">
    <source>
        <dbReference type="Proteomes" id="UP001239111"/>
    </source>
</evidence>
<evidence type="ECO:0000313" key="1">
    <source>
        <dbReference type="EMBL" id="KAJ8673635.1"/>
    </source>
</evidence>
<keyword evidence="2" id="KW-1185">Reference proteome</keyword>
<accession>A0ACC2NVP6</accession>
<sequence length="204" mass="22488">MEIPGKNNNLKRPPPSPSTTASNDIIRQQNMRGDSSAITHDTQKTAESEMDEDGFVTPVLSKKRPNKELKLNVGEKTVSNRKTADDILLPIKKSIDELSFEDHVSFDKLQGFLEKIRETLNIGDALQDFSDADTSKLIKTMEITHALSNDSLVKARLTRLKNKIGGKTAPLPNDSDSDNREIPETHSRSASFDGSVNGVSGWAE</sequence>